<accession>A0A7Z0GKK7</accession>
<evidence type="ECO:0000256" key="6">
    <source>
        <dbReference type="ARBA" id="ARBA00022801"/>
    </source>
</evidence>
<evidence type="ECO:0000256" key="4">
    <source>
        <dbReference type="ARBA" id="ARBA00011881"/>
    </source>
</evidence>
<dbReference type="InterPro" id="IPR023418">
    <property type="entry name" value="Thyroxine_BS"/>
</dbReference>
<evidence type="ECO:0000313" key="10">
    <source>
        <dbReference type="EMBL" id="NYJ77652.1"/>
    </source>
</evidence>
<dbReference type="Proteomes" id="UP000535437">
    <property type="component" value="Unassembled WGS sequence"/>
</dbReference>
<protein>
    <recommendedName>
        <fullName evidence="8">5-hydroxyisourate hydrolase</fullName>
        <shortName evidence="8">HIU hydrolase</shortName>
        <shortName evidence="8">HIUHase</shortName>
        <ecNumber evidence="8">3.5.2.17</ecNumber>
    </recommendedName>
</protein>
<sequence>MSYITAHVLDATAGVPARGVEIQLLTPDGEQLATGITDDDGRVGDLGPETLEPGAYRVTFGTGDYFTARGQQSFHPVVTVDFTVQAGEKHYHIPLLLSPFAYSTYRGS</sequence>
<dbReference type="SMART" id="SM00095">
    <property type="entry name" value="TR_THY"/>
    <property type="match status" value="1"/>
</dbReference>
<keyword evidence="6 8" id="KW-0378">Hydrolase</keyword>
<evidence type="ECO:0000256" key="2">
    <source>
        <dbReference type="ARBA" id="ARBA00002704"/>
    </source>
</evidence>
<dbReference type="RefSeq" id="WP_179541107.1">
    <property type="nucleotide sequence ID" value="NZ_BAAALL010000015.1"/>
</dbReference>
<evidence type="ECO:0000256" key="8">
    <source>
        <dbReference type="RuleBase" id="RU361270"/>
    </source>
</evidence>
<evidence type="ECO:0000256" key="7">
    <source>
        <dbReference type="PIRSR" id="PIRSR600895-51"/>
    </source>
</evidence>
<gene>
    <name evidence="10" type="ORF">HNR09_001063</name>
</gene>
<comment type="similarity">
    <text evidence="3 8">Belongs to the transthyretin family. 5-hydroxyisourate hydrolase subfamily.</text>
</comment>
<comment type="function">
    <text evidence="2">Catalyzes the hydrolysis of 5-hydroxyisourate (HIU) to 2-oxo-4-hydroxy-4-carboxy-5-ureidoimidazoline (OHCU).</text>
</comment>
<keyword evidence="11" id="KW-1185">Reference proteome</keyword>
<reference evidence="10 11" key="1">
    <citation type="submission" date="2020-07" db="EMBL/GenBank/DDBJ databases">
        <title>Sequencing the genomes of 1000 actinobacteria strains.</title>
        <authorList>
            <person name="Klenk H.-P."/>
        </authorList>
    </citation>
    <scope>NUCLEOTIDE SEQUENCE [LARGE SCALE GENOMIC DNA]</scope>
    <source>
        <strain evidence="10 11">DSM 15475</strain>
    </source>
</reference>
<feature type="domain" description="Transthyretin/hydroxyisourate hydrolase" evidence="9">
    <location>
        <begin position="4"/>
        <end position="107"/>
    </location>
</feature>
<evidence type="ECO:0000313" key="11">
    <source>
        <dbReference type="Proteomes" id="UP000535437"/>
    </source>
</evidence>
<dbReference type="GO" id="GO:0033971">
    <property type="term" value="F:hydroxyisourate hydrolase activity"/>
    <property type="evidence" value="ECO:0007669"/>
    <property type="project" value="UniProtKB-EC"/>
</dbReference>
<feature type="binding site" evidence="7">
    <location>
        <position position="105"/>
    </location>
    <ligand>
        <name>substrate</name>
    </ligand>
</feature>
<keyword evidence="5 8" id="KW-0659">Purine metabolism</keyword>
<dbReference type="PANTHER" id="PTHR10395">
    <property type="entry name" value="URICASE AND TRANSTHYRETIN-RELATED"/>
    <property type="match status" value="1"/>
</dbReference>
<dbReference type="PRINTS" id="PR00189">
    <property type="entry name" value="TRNSTHYRETIN"/>
</dbReference>
<evidence type="ECO:0000256" key="3">
    <source>
        <dbReference type="ARBA" id="ARBA00009850"/>
    </source>
</evidence>
<dbReference type="InterPro" id="IPR023416">
    <property type="entry name" value="Transthyretin/HIU_hydrolase_d"/>
</dbReference>
<dbReference type="CDD" id="cd05822">
    <property type="entry name" value="TLP_HIUase"/>
    <property type="match status" value="1"/>
</dbReference>
<proteinExistence type="inferred from homology"/>
<dbReference type="Pfam" id="PF00576">
    <property type="entry name" value="Transthyretin"/>
    <property type="match status" value="1"/>
</dbReference>
<name>A0A7Z0GKK7_9MICC</name>
<evidence type="ECO:0000256" key="1">
    <source>
        <dbReference type="ARBA" id="ARBA00001043"/>
    </source>
</evidence>
<dbReference type="SUPFAM" id="SSF49472">
    <property type="entry name" value="Transthyretin (synonym: prealbumin)"/>
    <property type="match status" value="1"/>
</dbReference>
<dbReference type="GO" id="GO:0006144">
    <property type="term" value="P:purine nucleobase metabolic process"/>
    <property type="evidence" value="ECO:0007669"/>
    <property type="project" value="UniProtKB-KW"/>
</dbReference>
<evidence type="ECO:0000256" key="5">
    <source>
        <dbReference type="ARBA" id="ARBA00022631"/>
    </source>
</evidence>
<dbReference type="AlphaFoldDB" id="A0A7Z0GKK7"/>
<dbReference type="Gene3D" id="2.60.40.180">
    <property type="entry name" value="Transthyretin/hydroxyisourate hydrolase domain"/>
    <property type="match status" value="1"/>
</dbReference>
<dbReference type="PROSITE" id="PS00768">
    <property type="entry name" value="TRANSTHYRETIN_1"/>
    <property type="match status" value="1"/>
</dbReference>
<comment type="caution">
    <text evidence="10">The sequence shown here is derived from an EMBL/GenBank/DDBJ whole genome shotgun (WGS) entry which is preliminary data.</text>
</comment>
<comment type="subunit">
    <text evidence="4 8">Homotetramer.</text>
</comment>
<dbReference type="NCBIfam" id="TIGR02962">
    <property type="entry name" value="hdxy_isourate"/>
    <property type="match status" value="1"/>
</dbReference>
<dbReference type="PANTHER" id="PTHR10395:SF7">
    <property type="entry name" value="5-HYDROXYISOURATE HYDROLASE"/>
    <property type="match status" value="1"/>
</dbReference>
<feature type="binding site" evidence="7">
    <location>
        <position position="7"/>
    </location>
    <ligand>
        <name>substrate</name>
    </ligand>
</feature>
<feature type="binding site" evidence="7">
    <location>
        <position position="42"/>
    </location>
    <ligand>
        <name>substrate</name>
    </ligand>
</feature>
<dbReference type="EC" id="3.5.2.17" evidence="8"/>
<organism evidence="10 11">
    <name type="scientific">Nesterenkonia xinjiangensis</name>
    <dbReference type="NCBI Taxonomy" id="225327"/>
    <lineage>
        <taxon>Bacteria</taxon>
        <taxon>Bacillati</taxon>
        <taxon>Actinomycetota</taxon>
        <taxon>Actinomycetes</taxon>
        <taxon>Micrococcales</taxon>
        <taxon>Micrococcaceae</taxon>
        <taxon>Nesterenkonia</taxon>
    </lineage>
</organism>
<dbReference type="InterPro" id="IPR014306">
    <property type="entry name" value="Hydroxyisourate_hydrolase"/>
</dbReference>
<evidence type="ECO:0000259" key="9">
    <source>
        <dbReference type="SMART" id="SM00095"/>
    </source>
</evidence>
<dbReference type="InterPro" id="IPR000895">
    <property type="entry name" value="Transthyretin/HIU_hydrolase"/>
</dbReference>
<dbReference type="EMBL" id="JACCFY010000001">
    <property type="protein sequence ID" value="NYJ77652.1"/>
    <property type="molecule type" value="Genomic_DNA"/>
</dbReference>
<dbReference type="InterPro" id="IPR036817">
    <property type="entry name" value="Transthyretin/HIU_hydrolase_sf"/>
</dbReference>
<comment type="catalytic activity">
    <reaction evidence="1 8">
        <text>5-hydroxyisourate + H2O = 5-hydroxy-2-oxo-4-ureido-2,5-dihydro-1H-imidazole-5-carboxylate + H(+)</text>
        <dbReference type="Rhea" id="RHEA:23736"/>
        <dbReference type="ChEBI" id="CHEBI:15377"/>
        <dbReference type="ChEBI" id="CHEBI:15378"/>
        <dbReference type="ChEBI" id="CHEBI:18072"/>
        <dbReference type="ChEBI" id="CHEBI:58639"/>
        <dbReference type="EC" id="3.5.2.17"/>
    </reaction>
</comment>